<keyword evidence="3" id="KW-0175">Coiled coil</keyword>
<dbReference type="InterPro" id="IPR036864">
    <property type="entry name" value="Zn2-C6_fun-type_DNA-bd_sf"/>
</dbReference>
<dbReference type="GO" id="GO:0005634">
    <property type="term" value="C:nucleus"/>
    <property type="evidence" value="ECO:0007669"/>
    <property type="project" value="UniProtKB-SubCell"/>
</dbReference>
<dbReference type="SUPFAM" id="SSF57701">
    <property type="entry name" value="Zn2/Cys6 DNA-binding domain"/>
    <property type="match status" value="1"/>
</dbReference>
<dbReference type="CDD" id="cd00067">
    <property type="entry name" value="GAL4"/>
    <property type="match status" value="1"/>
</dbReference>
<evidence type="ECO:0000313" key="5">
    <source>
        <dbReference type="EMBL" id="KAF2659458.1"/>
    </source>
</evidence>
<dbReference type="SMART" id="SM00066">
    <property type="entry name" value="GAL4"/>
    <property type="match status" value="1"/>
</dbReference>
<reference evidence="5" key="1">
    <citation type="journal article" date="2020" name="Stud. Mycol.">
        <title>101 Dothideomycetes genomes: a test case for predicting lifestyles and emergence of pathogens.</title>
        <authorList>
            <person name="Haridas S."/>
            <person name="Albert R."/>
            <person name="Binder M."/>
            <person name="Bloem J."/>
            <person name="Labutti K."/>
            <person name="Salamov A."/>
            <person name="Andreopoulos B."/>
            <person name="Baker S."/>
            <person name="Barry K."/>
            <person name="Bills G."/>
            <person name="Bluhm B."/>
            <person name="Cannon C."/>
            <person name="Castanera R."/>
            <person name="Culley D."/>
            <person name="Daum C."/>
            <person name="Ezra D."/>
            <person name="Gonzalez J."/>
            <person name="Henrissat B."/>
            <person name="Kuo A."/>
            <person name="Liang C."/>
            <person name="Lipzen A."/>
            <person name="Lutzoni F."/>
            <person name="Magnuson J."/>
            <person name="Mondo S."/>
            <person name="Nolan M."/>
            <person name="Ohm R."/>
            <person name="Pangilinan J."/>
            <person name="Park H.-J."/>
            <person name="Ramirez L."/>
            <person name="Alfaro M."/>
            <person name="Sun H."/>
            <person name="Tritt A."/>
            <person name="Yoshinaga Y."/>
            <person name="Zwiers L.-H."/>
            <person name="Turgeon B."/>
            <person name="Goodwin S."/>
            <person name="Spatafora J."/>
            <person name="Crous P."/>
            <person name="Grigoriev I."/>
        </authorList>
    </citation>
    <scope>NUCLEOTIDE SEQUENCE</scope>
    <source>
        <strain evidence="5">CBS 122681</strain>
    </source>
</reference>
<feature type="domain" description="Zn(2)-C6 fungal-type" evidence="4">
    <location>
        <begin position="4"/>
        <end position="48"/>
    </location>
</feature>
<dbReference type="AlphaFoldDB" id="A0A6A6TKJ5"/>
<dbReference type="Pfam" id="PF11951">
    <property type="entry name" value="Fungal_trans_2"/>
    <property type="match status" value="1"/>
</dbReference>
<keyword evidence="6" id="KW-1185">Reference proteome</keyword>
<dbReference type="GO" id="GO:0045944">
    <property type="term" value="P:positive regulation of transcription by RNA polymerase II"/>
    <property type="evidence" value="ECO:0007669"/>
    <property type="project" value="TreeGrafter"/>
</dbReference>
<feature type="coiled-coil region" evidence="3">
    <location>
        <begin position="334"/>
        <end position="361"/>
    </location>
</feature>
<dbReference type="GO" id="GO:0008270">
    <property type="term" value="F:zinc ion binding"/>
    <property type="evidence" value="ECO:0007669"/>
    <property type="project" value="InterPro"/>
</dbReference>
<organism evidence="5 6">
    <name type="scientific">Lophiostoma macrostomum CBS 122681</name>
    <dbReference type="NCBI Taxonomy" id="1314788"/>
    <lineage>
        <taxon>Eukaryota</taxon>
        <taxon>Fungi</taxon>
        <taxon>Dikarya</taxon>
        <taxon>Ascomycota</taxon>
        <taxon>Pezizomycotina</taxon>
        <taxon>Dothideomycetes</taxon>
        <taxon>Pleosporomycetidae</taxon>
        <taxon>Pleosporales</taxon>
        <taxon>Lophiostomataceae</taxon>
        <taxon>Lophiostoma</taxon>
    </lineage>
</organism>
<dbReference type="InterPro" id="IPR021858">
    <property type="entry name" value="Fun_TF"/>
</dbReference>
<evidence type="ECO:0000259" key="4">
    <source>
        <dbReference type="SMART" id="SM00066"/>
    </source>
</evidence>
<accession>A0A6A6TKJ5</accession>
<sequence>MVHQENRKRCWTCKERKIACSKQSPSCRQCRISGRICLGYGMRLSWPRQNDRKRAIVLDTQGHTQKTLGSQYDLVNVYASDVEISRRHLNSVGQRQIERHPTAYDISPAPIRNPVWAPYATQADLLSYYQNNATRPLTFANQSQIQHAILRIAFTDQSTASSAILYAIYAFSSLCLSYPAQALQYKARAIRAIQLSTTQARATKDALQCIVAANLLTLFEAIVNFSTSTDWATSICFAKRTAISTFLTDRSYRGDLALIIDWVHYHDVLSKFAVQYYERRVEGSLECAMKKELSSIFMNVPEKSIIVPTSGCSREVLSAISEIMSVAMDTEMSVNLREEALDKLERRLKYAQQDIRFETLDDAEDSNSVRNTKSIAELYRLSGLIYIHLQRETRRDTYTPSRHHKLIADAFGILENIETCERTLPLFIVGCEARTDAQRAIVLRVIDSTRARFPPNNMLRVRGFLERYWAQDDLDTEQQVVYATKLTTVLSYDDGIPAFV</sequence>
<dbReference type="Proteomes" id="UP000799324">
    <property type="component" value="Unassembled WGS sequence"/>
</dbReference>
<keyword evidence="2" id="KW-0539">Nucleus</keyword>
<dbReference type="Gene3D" id="4.10.240.10">
    <property type="entry name" value="Zn(2)-C6 fungal-type DNA-binding domain"/>
    <property type="match status" value="1"/>
</dbReference>
<gene>
    <name evidence="5" type="ORF">K491DRAFT_196321</name>
</gene>
<protein>
    <recommendedName>
        <fullName evidence="4">Zn(2)-C6 fungal-type domain-containing protein</fullName>
    </recommendedName>
</protein>
<evidence type="ECO:0000256" key="3">
    <source>
        <dbReference type="SAM" id="Coils"/>
    </source>
</evidence>
<dbReference type="EMBL" id="MU004307">
    <property type="protein sequence ID" value="KAF2659458.1"/>
    <property type="molecule type" value="Genomic_DNA"/>
</dbReference>
<dbReference type="Pfam" id="PF00172">
    <property type="entry name" value="Zn_clus"/>
    <property type="match status" value="1"/>
</dbReference>
<name>A0A6A6TKJ5_9PLEO</name>
<evidence type="ECO:0000256" key="2">
    <source>
        <dbReference type="ARBA" id="ARBA00023242"/>
    </source>
</evidence>
<dbReference type="InterPro" id="IPR001138">
    <property type="entry name" value="Zn2Cys6_DnaBD"/>
</dbReference>
<dbReference type="PANTHER" id="PTHR37534:SF39">
    <property type="entry name" value="TRANSCRIPTION FACTOR DOMAIN-CONTAINING PROTEIN"/>
    <property type="match status" value="1"/>
</dbReference>
<evidence type="ECO:0000256" key="1">
    <source>
        <dbReference type="ARBA" id="ARBA00004123"/>
    </source>
</evidence>
<comment type="subcellular location">
    <subcellularLocation>
        <location evidence="1">Nucleus</location>
    </subcellularLocation>
</comment>
<dbReference type="OrthoDB" id="5130013at2759"/>
<dbReference type="PANTHER" id="PTHR37534">
    <property type="entry name" value="TRANSCRIPTIONAL ACTIVATOR PROTEIN UGA3"/>
    <property type="match status" value="1"/>
</dbReference>
<evidence type="ECO:0000313" key="6">
    <source>
        <dbReference type="Proteomes" id="UP000799324"/>
    </source>
</evidence>
<dbReference type="GO" id="GO:0000981">
    <property type="term" value="F:DNA-binding transcription factor activity, RNA polymerase II-specific"/>
    <property type="evidence" value="ECO:0007669"/>
    <property type="project" value="InterPro"/>
</dbReference>
<dbReference type="GO" id="GO:0000976">
    <property type="term" value="F:transcription cis-regulatory region binding"/>
    <property type="evidence" value="ECO:0007669"/>
    <property type="project" value="TreeGrafter"/>
</dbReference>
<proteinExistence type="predicted"/>